<keyword evidence="3" id="KW-1185">Reference proteome</keyword>
<sequence>MKAASDQGYFSALAYDLRVRARLIDAGVITPTDVDGYLAGLPELETQAEALGIPQPALVSATSAPAPAPQPVAAAPAPAPTASSAAVEDDVDIDDAADEAGEA</sequence>
<name>A0A9X4AQL5_9BACT</name>
<evidence type="ECO:0000256" key="1">
    <source>
        <dbReference type="SAM" id="MobiDB-lite"/>
    </source>
</evidence>
<dbReference type="EMBL" id="JAGTJJ010000001">
    <property type="protein sequence ID" value="MDC3979147.1"/>
    <property type="molecule type" value="Genomic_DNA"/>
</dbReference>
<feature type="compositionally biased region" description="Acidic residues" evidence="1">
    <location>
        <begin position="87"/>
        <end position="103"/>
    </location>
</feature>
<organism evidence="2 3">
    <name type="scientific">Polyangium jinanense</name>
    <dbReference type="NCBI Taxonomy" id="2829994"/>
    <lineage>
        <taxon>Bacteria</taxon>
        <taxon>Pseudomonadati</taxon>
        <taxon>Myxococcota</taxon>
        <taxon>Polyangia</taxon>
        <taxon>Polyangiales</taxon>
        <taxon>Polyangiaceae</taxon>
        <taxon>Polyangium</taxon>
    </lineage>
</organism>
<dbReference type="Proteomes" id="UP001151081">
    <property type="component" value="Unassembled WGS sequence"/>
</dbReference>
<dbReference type="RefSeq" id="WP_272418449.1">
    <property type="nucleotide sequence ID" value="NZ_JAGTJJ010000001.1"/>
</dbReference>
<dbReference type="AlphaFoldDB" id="A0A9X4AQL5"/>
<feature type="region of interest" description="Disordered" evidence="1">
    <location>
        <begin position="60"/>
        <end position="103"/>
    </location>
</feature>
<feature type="compositionally biased region" description="Low complexity" evidence="1">
    <location>
        <begin position="60"/>
        <end position="86"/>
    </location>
</feature>
<accession>A0A9X4AQL5</accession>
<reference evidence="2 3" key="1">
    <citation type="submission" date="2021-04" db="EMBL/GenBank/DDBJ databases">
        <title>Genome analysis of Polyangium sp.</title>
        <authorList>
            <person name="Li Y."/>
            <person name="Wang J."/>
        </authorList>
    </citation>
    <scope>NUCLEOTIDE SEQUENCE [LARGE SCALE GENOMIC DNA]</scope>
    <source>
        <strain evidence="2 3">SDU14</strain>
    </source>
</reference>
<proteinExistence type="predicted"/>
<protein>
    <submittedName>
        <fullName evidence="2">Uncharacterized protein</fullName>
    </submittedName>
</protein>
<evidence type="ECO:0000313" key="2">
    <source>
        <dbReference type="EMBL" id="MDC3979147.1"/>
    </source>
</evidence>
<comment type="caution">
    <text evidence="2">The sequence shown here is derived from an EMBL/GenBank/DDBJ whole genome shotgun (WGS) entry which is preliminary data.</text>
</comment>
<evidence type="ECO:0000313" key="3">
    <source>
        <dbReference type="Proteomes" id="UP001151081"/>
    </source>
</evidence>
<gene>
    <name evidence="2" type="ORF">KEG57_01465</name>
</gene>